<gene>
    <name evidence="3" type="ORF">MGWOODY_Clf847</name>
</gene>
<dbReference type="SUPFAM" id="SSF89963">
    <property type="entry name" value="YajQ-like"/>
    <property type="match status" value="2"/>
</dbReference>
<comment type="similarity">
    <text evidence="2">Belongs to the YajQ family.</text>
</comment>
<keyword evidence="1" id="KW-0547">Nucleotide-binding</keyword>
<protein>
    <submittedName>
        <fullName evidence="3">Uncharacterized protein</fullName>
    </submittedName>
</protein>
<organism evidence="3">
    <name type="scientific">hydrothermal vent metagenome</name>
    <dbReference type="NCBI Taxonomy" id="652676"/>
    <lineage>
        <taxon>unclassified sequences</taxon>
        <taxon>metagenomes</taxon>
        <taxon>ecological metagenomes</taxon>
    </lineage>
</organism>
<proteinExistence type="inferred from homology"/>
<dbReference type="GO" id="GO:0000166">
    <property type="term" value="F:nucleotide binding"/>
    <property type="evidence" value="ECO:0007669"/>
    <property type="project" value="UniProtKB-KW"/>
</dbReference>
<dbReference type="HAMAP" id="MF_00632">
    <property type="entry name" value="UPF0234"/>
    <property type="match status" value="1"/>
</dbReference>
<dbReference type="Gene3D" id="3.30.70.860">
    <property type="match status" value="1"/>
</dbReference>
<dbReference type="EMBL" id="FAXA01000194">
    <property type="protein sequence ID" value="CUV02158.1"/>
    <property type="molecule type" value="Genomic_DNA"/>
</dbReference>
<reference evidence="3" key="1">
    <citation type="submission" date="2015-10" db="EMBL/GenBank/DDBJ databases">
        <authorList>
            <person name="Gilbert D.G."/>
        </authorList>
    </citation>
    <scope>NUCLEOTIDE SEQUENCE</scope>
</reference>
<dbReference type="InterPro" id="IPR035571">
    <property type="entry name" value="UPF0234-like_C"/>
</dbReference>
<evidence type="ECO:0000256" key="1">
    <source>
        <dbReference type="ARBA" id="ARBA00022741"/>
    </source>
</evidence>
<dbReference type="InterPro" id="IPR036183">
    <property type="entry name" value="YajQ-like_sf"/>
</dbReference>
<evidence type="ECO:0000313" key="3">
    <source>
        <dbReference type="EMBL" id="CUV02158.1"/>
    </source>
</evidence>
<name>A0A160V8N6_9ZZZZ</name>
<dbReference type="NCBIfam" id="NF003819">
    <property type="entry name" value="PRK05412.1"/>
    <property type="match status" value="1"/>
</dbReference>
<dbReference type="Pfam" id="PF04461">
    <property type="entry name" value="YajQ"/>
    <property type="match status" value="1"/>
</dbReference>
<dbReference type="CDD" id="cd11740">
    <property type="entry name" value="YajQ_like"/>
    <property type="match status" value="1"/>
</dbReference>
<dbReference type="PANTHER" id="PTHR30476">
    <property type="entry name" value="UPF0234 PROTEIN YAJQ"/>
    <property type="match status" value="1"/>
</dbReference>
<dbReference type="PANTHER" id="PTHR30476:SF0">
    <property type="entry name" value="UPF0234 PROTEIN YAJQ"/>
    <property type="match status" value="1"/>
</dbReference>
<accession>A0A160V8N6</accession>
<sequence>MPSFDVVSRTDIAEVDNALNGVEREIKQRFDLANTKCAIVRSDDTLTLTADDSMKMTQVEELLKKYLAMRKVELGALDFGKPQDAAGSSLRETVSIKQGIDSDLGRKISKEVKSAKMKVQLAIQGNELRITAKKRDDLQATITFIKDMKNTQPLQFVNYRD</sequence>
<evidence type="ECO:0000256" key="2">
    <source>
        <dbReference type="ARBA" id="ARBA00093450"/>
    </source>
</evidence>
<dbReference type="Gene3D" id="3.30.70.990">
    <property type="entry name" value="YajQ-like, domain 2"/>
    <property type="match status" value="1"/>
</dbReference>
<dbReference type="InterPro" id="IPR035570">
    <property type="entry name" value="UPF0234_N"/>
</dbReference>
<dbReference type="GO" id="GO:0005829">
    <property type="term" value="C:cytosol"/>
    <property type="evidence" value="ECO:0007669"/>
    <property type="project" value="TreeGrafter"/>
</dbReference>
<dbReference type="AlphaFoldDB" id="A0A160V8N6"/>
<dbReference type="InterPro" id="IPR007551">
    <property type="entry name" value="YajQ/Smlt4090-like"/>
</dbReference>